<organism evidence="8 9">
    <name type="scientific">Lucilia cuprina</name>
    <name type="common">Green bottle fly</name>
    <name type="synonym">Australian sheep blowfly</name>
    <dbReference type="NCBI Taxonomy" id="7375"/>
    <lineage>
        <taxon>Eukaryota</taxon>
        <taxon>Metazoa</taxon>
        <taxon>Ecdysozoa</taxon>
        <taxon>Arthropoda</taxon>
        <taxon>Hexapoda</taxon>
        <taxon>Insecta</taxon>
        <taxon>Pterygota</taxon>
        <taxon>Neoptera</taxon>
        <taxon>Endopterygota</taxon>
        <taxon>Diptera</taxon>
        <taxon>Brachycera</taxon>
        <taxon>Muscomorpha</taxon>
        <taxon>Oestroidea</taxon>
        <taxon>Calliphoridae</taxon>
        <taxon>Luciliinae</taxon>
        <taxon>Lucilia</taxon>
    </lineage>
</organism>
<dbReference type="FunFam" id="3.30.70.330:FF:000182">
    <property type="entry name" value="RNA-binding motif protein 28"/>
    <property type="match status" value="1"/>
</dbReference>
<evidence type="ECO:0000256" key="6">
    <source>
        <dbReference type="SAM" id="MobiDB-lite"/>
    </source>
</evidence>
<feature type="compositionally biased region" description="Basic and acidic residues" evidence="6">
    <location>
        <begin position="764"/>
        <end position="785"/>
    </location>
</feature>
<feature type="compositionally biased region" description="Basic residues" evidence="6">
    <location>
        <begin position="812"/>
        <end position="822"/>
    </location>
</feature>
<evidence type="ECO:0000256" key="5">
    <source>
        <dbReference type="PROSITE-ProRule" id="PRU00176"/>
    </source>
</evidence>
<evidence type="ECO:0000256" key="2">
    <source>
        <dbReference type="ARBA" id="ARBA00022737"/>
    </source>
</evidence>
<dbReference type="Pfam" id="PF00076">
    <property type="entry name" value="RRM_1"/>
    <property type="match status" value="3"/>
</dbReference>
<feature type="region of interest" description="Disordered" evidence="6">
    <location>
        <begin position="638"/>
        <end position="822"/>
    </location>
</feature>
<evidence type="ECO:0000256" key="4">
    <source>
        <dbReference type="ARBA" id="ARBA00023242"/>
    </source>
</evidence>
<reference evidence="8 9" key="1">
    <citation type="journal article" date="2015" name="Nat. Commun.">
        <title>Lucilia cuprina genome unlocks parasitic fly biology to underpin future interventions.</title>
        <authorList>
            <person name="Anstead C.A."/>
            <person name="Korhonen P.K."/>
            <person name="Young N.D."/>
            <person name="Hall R.S."/>
            <person name="Jex A.R."/>
            <person name="Murali S.C."/>
            <person name="Hughes D.S."/>
            <person name="Lee S.F."/>
            <person name="Perry T."/>
            <person name="Stroehlein A.J."/>
            <person name="Ansell B.R."/>
            <person name="Breugelmans B."/>
            <person name="Hofmann A."/>
            <person name="Qu J."/>
            <person name="Dugan S."/>
            <person name="Lee S.L."/>
            <person name="Chao H."/>
            <person name="Dinh H."/>
            <person name="Han Y."/>
            <person name="Doddapaneni H.V."/>
            <person name="Worley K.C."/>
            <person name="Muzny D.M."/>
            <person name="Ioannidis P."/>
            <person name="Waterhouse R.M."/>
            <person name="Zdobnov E.M."/>
            <person name="James P.J."/>
            <person name="Bagnall N.H."/>
            <person name="Kotze A.C."/>
            <person name="Gibbs R.A."/>
            <person name="Richards S."/>
            <person name="Batterham P."/>
            <person name="Gasser R.B."/>
        </authorList>
    </citation>
    <scope>NUCLEOTIDE SEQUENCE [LARGE SCALE GENOMIC DNA]</scope>
    <source>
        <strain evidence="8 9">LS</strain>
        <tissue evidence="8">Full body</tissue>
    </source>
</reference>
<feature type="compositionally biased region" description="Basic and acidic residues" evidence="6">
    <location>
        <begin position="304"/>
        <end position="315"/>
    </location>
</feature>
<proteinExistence type="predicted"/>
<keyword evidence="3 5" id="KW-0694">RNA-binding</keyword>
<dbReference type="CDD" id="cd12414">
    <property type="entry name" value="RRM2_RBM28_like"/>
    <property type="match status" value="1"/>
</dbReference>
<comment type="subcellular location">
    <subcellularLocation>
        <location evidence="1">Nucleus</location>
    </subcellularLocation>
</comment>
<dbReference type="GO" id="GO:0003729">
    <property type="term" value="F:mRNA binding"/>
    <property type="evidence" value="ECO:0007669"/>
    <property type="project" value="TreeGrafter"/>
</dbReference>
<dbReference type="PANTHER" id="PTHR48039">
    <property type="entry name" value="RNA-BINDING MOTIF PROTEIN 14B"/>
    <property type="match status" value="1"/>
</dbReference>
<keyword evidence="4" id="KW-0539">Nucleus</keyword>
<dbReference type="SMART" id="SM00360">
    <property type="entry name" value="RRM"/>
    <property type="match status" value="3"/>
</dbReference>
<comment type="caution">
    <text evidence="8">The sequence shown here is derived from an EMBL/GenBank/DDBJ whole genome shotgun (WGS) entry which is preliminary data.</text>
</comment>
<feature type="compositionally biased region" description="Basic and acidic residues" evidence="6">
    <location>
        <begin position="736"/>
        <end position="751"/>
    </location>
</feature>
<evidence type="ECO:0000313" key="9">
    <source>
        <dbReference type="Proteomes" id="UP000037069"/>
    </source>
</evidence>
<dbReference type="PANTHER" id="PTHR48039:SF5">
    <property type="entry name" value="RNA-BINDING PROTEIN 28"/>
    <property type="match status" value="1"/>
</dbReference>
<dbReference type="OMA" id="EGSQHKM"/>
<dbReference type="Proteomes" id="UP000037069">
    <property type="component" value="Unassembled WGS sequence"/>
</dbReference>
<feature type="compositionally biased region" description="Basic and acidic residues" evidence="6">
    <location>
        <begin position="638"/>
        <end position="672"/>
    </location>
</feature>
<sequence length="822" mass="95144">MALLLNLRNSLPKVLKITNTHSLGQRSISTTPSLLWLNQKLARSSNEKEKRYLEKDRVPQNYQLIYRAPMESYVAWSMHVSTITASIIGTAAIYQYASNQPILEPLDTTLAMSSEDIYYFAFGFMAINAVMRFVVSMFPLRIYKDQENSNMELQETSEETQESQQTSVDKAPKRRNPFRVQQQKEEKERRQKKRARLIVRNISYKSTEELLRKHFEQWGKLEDVNLLKRADGKLVGCAFVQYETINQATKAILKGNGKEFLGRSIFIDWALGKNEYVSKKGVKEEEPEEKKPKLEVKEEDDEIKSEKDSKNNEEGDNKEDDGNSDDEKDSDESGSEAEEEDDEDDDDDDEDNDNDDDDDDDDEDDEDKKDVKSNLDIGNVKKEKHISNDVQEGCTIFIKNVPFDAEDTDLRKVCRKFGPVYYSIINRDHISGHSKGTAFVKFKTKESADLCLQSASEFVLMDQVLEPYPALSKEEVRQQQAEKDKKNDGKDSRNLYLAREGLIMANSKAAEGVSASDMNKRHKLEQIKTQVLKNLNRFVSRNRLSIHNLPLNYDNDNLKDMVVAYTGFKPHECRVMRENRVTPEHPKGKSKGFGFMSFNSHQEALIALRKLNNNPKIFGTQHRPIVAFSIEDRAVHKVKEKREEKSKLNNPTFKEKLEKRKALKQQKREGKFPPKPQHRGPQSDDKEKLKKHIKKLEESRTAKNKPNKKPSTHIEDNYVGTEAKPGTVLRMRSFKKIKEQSQDHMKRVNTEKKKRKQQKIKQTHLAERKAEIRPKQGRKVEKDELMPLVNKYKQMLDKRANEGGTGPINPGKKPKRTKWYQE</sequence>
<feature type="compositionally biased region" description="Basic and acidic residues" evidence="6">
    <location>
        <begin position="280"/>
        <end position="296"/>
    </location>
</feature>
<dbReference type="InterPro" id="IPR051945">
    <property type="entry name" value="RRM_MRD1_RNA_proc_ribogen"/>
</dbReference>
<dbReference type="EMBL" id="JRES01000975">
    <property type="protein sequence ID" value="KNC26566.1"/>
    <property type="molecule type" value="Genomic_DNA"/>
</dbReference>
<evidence type="ECO:0000256" key="1">
    <source>
        <dbReference type="ARBA" id="ARBA00004123"/>
    </source>
</evidence>
<dbReference type="OrthoDB" id="3945418at2759"/>
<accession>A0A0L0C2S7</accession>
<dbReference type="InterPro" id="IPR012677">
    <property type="entry name" value="Nucleotide-bd_a/b_plait_sf"/>
</dbReference>
<evidence type="ECO:0000313" key="8">
    <source>
        <dbReference type="EMBL" id="KNC26566.1"/>
    </source>
</evidence>
<dbReference type="CDD" id="cd12416">
    <property type="entry name" value="RRM4_RBM28_like"/>
    <property type="match status" value="1"/>
</dbReference>
<feature type="region of interest" description="Disordered" evidence="6">
    <location>
        <begin position="151"/>
        <end position="192"/>
    </location>
</feature>
<dbReference type="InterPro" id="IPR035979">
    <property type="entry name" value="RBD_domain_sf"/>
</dbReference>
<feature type="compositionally biased region" description="Acidic residues" evidence="6">
    <location>
        <begin position="316"/>
        <end position="367"/>
    </location>
</feature>
<dbReference type="InterPro" id="IPR000504">
    <property type="entry name" value="RRM_dom"/>
</dbReference>
<feature type="domain" description="RRM" evidence="7">
    <location>
        <begin position="394"/>
        <end position="483"/>
    </location>
</feature>
<gene>
    <name evidence="8" type="ORF">FF38_10006</name>
</gene>
<dbReference type="SUPFAM" id="SSF54928">
    <property type="entry name" value="RNA-binding domain, RBD"/>
    <property type="match status" value="2"/>
</dbReference>
<evidence type="ECO:0000256" key="3">
    <source>
        <dbReference type="ARBA" id="ARBA00022884"/>
    </source>
</evidence>
<feature type="compositionally biased region" description="Basic residues" evidence="6">
    <location>
        <begin position="702"/>
        <end position="711"/>
    </location>
</feature>
<protein>
    <recommendedName>
        <fullName evidence="7">RRM domain-containing protein</fullName>
    </recommendedName>
</protein>
<name>A0A0L0C2S7_LUCCU</name>
<dbReference type="GO" id="GO:0005730">
    <property type="term" value="C:nucleolus"/>
    <property type="evidence" value="ECO:0007669"/>
    <property type="project" value="TreeGrafter"/>
</dbReference>
<feature type="domain" description="RRM" evidence="7">
    <location>
        <begin position="195"/>
        <end position="272"/>
    </location>
</feature>
<dbReference type="STRING" id="7375.A0A0L0C2S7"/>
<dbReference type="Gene3D" id="3.30.70.330">
    <property type="match status" value="3"/>
</dbReference>
<dbReference type="AlphaFoldDB" id="A0A0L0C2S7"/>
<dbReference type="PROSITE" id="PS50102">
    <property type="entry name" value="RRM"/>
    <property type="match status" value="3"/>
</dbReference>
<feature type="compositionally biased region" description="Basic residues" evidence="6">
    <location>
        <begin position="752"/>
        <end position="762"/>
    </location>
</feature>
<feature type="domain" description="RRM" evidence="7">
    <location>
        <begin position="542"/>
        <end position="625"/>
    </location>
</feature>
<keyword evidence="2" id="KW-0677">Repeat</keyword>
<keyword evidence="9" id="KW-1185">Reference proteome</keyword>
<feature type="region of interest" description="Disordered" evidence="6">
    <location>
        <begin position="280"/>
        <end position="374"/>
    </location>
</feature>
<evidence type="ECO:0000259" key="7">
    <source>
        <dbReference type="PROSITE" id="PS50102"/>
    </source>
</evidence>